<dbReference type="SUPFAM" id="SSF56112">
    <property type="entry name" value="Protein kinase-like (PK-like)"/>
    <property type="match status" value="1"/>
</dbReference>
<evidence type="ECO:0000313" key="3">
    <source>
        <dbReference type="EMBL" id="KAK2600094.1"/>
    </source>
</evidence>
<dbReference type="Gene3D" id="3.90.1200.10">
    <property type="match status" value="1"/>
</dbReference>
<protein>
    <recommendedName>
        <fullName evidence="1">protein-ribulosamine 3-kinase</fullName>
        <ecNumber evidence="1">2.7.1.172</ecNumber>
    </recommendedName>
</protein>
<dbReference type="EC" id="2.7.1.172" evidence="1"/>
<gene>
    <name evidence="3" type="ORF">QQS21_005180</name>
</gene>
<dbReference type="InterPro" id="IPR011009">
    <property type="entry name" value="Kinase-like_dom_sf"/>
</dbReference>
<comment type="caution">
    <text evidence="3">The sequence shown here is derived from an EMBL/GenBank/DDBJ whole genome shotgun (WGS) entry which is preliminary data.</text>
</comment>
<dbReference type="AlphaFoldDB" id="A0AAJ0CR00"/>
<accession>A0AAJ0CR00</accession>
<name>A0AAJ0CR00_9HYPO</name>
<dbReference type="EMBL" id="JASWJB010000083">
    <property type="protein sequence ID" value="KAK2600094.1"/>
    <property type="molecule type" value="Genomic_DNA"/>
</dbReference>
<comment type="catalytic activity">
    <reaction evidence="2">
        <text>N(6)-D-ribulosyl-L-lysyl-[protein] + ATP = N(6)-(3-O-phospho-D-ribulosyl)-L-lysyl-[protein] + ADP + H(+)</text>
        <dbReference type="Rhea" id="RHEA:48432"/>
        <dbReference type="Rhea" id="RHEA-COMP:12103"/>
        <dbReference type="Rhea" id="RHEA-COMP:12104"/>
        <dbReference type="ChEBI" id="CHEBI:15378"/>
        <dbReference type="ChEBI" id="CHEBI:30616"/>
        <dbReference type="ChEBI" id="CHEBI:90418"/>
        <dbReference type="ChEBI" id="CHEBI:90420"/>
        <dbReference type="ChEBI" id="CHEBI:456216"/>
        <dbReference type="EC" id="2.7.1.172"/>
    </reaction>
    <physiologicalReaction direction="left-to-right" evidence="2">
        <dbReference type="Rhea" id="RHEA:48433"/>
    </physiologicalReaction>
</comment>
<evidence type="ECO:0000256" key="2">
    <source>
        <dbReference type="ARBA" id="ARBA00048655"/>
    </source>
</evidence>
<organism evidence="3 4">
    <name type="scientific">Conoideocrella luteorostrata</name>
    <dbReference type="NCBI Taxonomy" id="1105319"/>
    <lineage>
        <taxon>Eukaryota</taxon>
        <taxon>Fungi</taxon>
        <taxon>Dikarya</taxon>
        <taxon>Ascomycota</taxon>
        <taxon>Pezizomycotina</taxon>
        <taxon>Sordariomycetes</taxon>
        <taxon>Hypocreomycetidae</taxon>
        <taxon>Hypocreales</taxon>
        <taxon>Clavicipitaceae</taxon>
        <taxon>Conoideocrella</taxon>
    </lineage>
</organism>
<dbReference type="PANTHER" id="PTHR12149">
    <property type="entry name" value="FRUCTOSAMINE 3 KINASE-RELATED PROTEIN"/>
    <property type="match status" value="1"/>
</dbReference>
<dbReference type="GO" id="GO:0102193">
    <property type="term" value="F:protein-ribulosamine 3-kinase activity"/>
    <property type="evidence" value="ECO:0007669"/>
    <property type="project" value="UniProtKB-EC"/>
</dbReference>
<keyword evidence="4" id="KW-1185">Reference proteome</keyword>
<proteinExistence type="predicted"/>
<sequence>MSNPGYWDVQSNPKAHKGEVELDPNVEAQLLQFGAIAKSYHGHGASNWNTTAKINAEINGKKIFYFLKLTNEPNACPMFEGEYESLKLINKIIPKFSPEPLAWGKCKGLAEKPDEYFIMFTFHPLLKGNPPVPRFAEAVAQLHTLSMREYATANPDGKFGFHITTYNGTLAQDNTWTRTWEEFFIRGMRRMLALEEISGGPNEQLQELSKPFFDKVIPRLLRPLETAGRSIKPVLLHGDLWLGNVSVKEGSEDQDPLMFDASAFWGHNEYELATMRPLENEWAEEYYRAYHKLIPKSEPIDDWDARNALYATRVIIHDAALYPEKPHFRDMLIKEIQKLVDQFSLI</sequence>
<dbReference type="PANTHER" id="PTHR12149:SF8">
    <property type="entry name" value="PROTEIN-RIBULOSAMINE 3-KINASE"/>
    <property type="match status" value="1"/>
</dbReference>
<reference evidence="3" key="1">
    <citation type="submission" date="2023-06" db="EMBL/GenBank/DDBJ databases">
        <title>Conoideocrella luteorostrata (Hypocreales: Clavicipitaceae), a potential biocontrol fungus for elongate hemlock scale in United States Christmas tree production areas.</title>
        <authorList>
            <person name="Barrett H."/>
            <person name="Lovett B."/>
            <person name="Macias A.M."/>
            <person name="Stajich J.E."/>
            <person name="Kasson M.T."/>
        </authorList>
    </citation>
    <scope>NUCLEOTIDE SEQUENCE</scope>
    <source>
        <strain evidence="3">ARSEF 14590</strain>
    </source>
</reference>
<evidence type="ECO:0000313" key="4">
    <source>
        <dbReference type="Proteomes" id="UP001251528"/>
    </source>
</evidence>
<dbReference type="Pfam" id="PF03881">
    <property type="entry name" value="Fructosamin_kin"/>
    <property type="match status" value="1"/>
</dbReference>
<dbReference type="Proteomes" id="UP001251528">
    <property type="component" value="Unassembled WGS sequence"/>
</dbReference>
<dbReference type="InterPro" id="IPR016477">
    <property type="entry name" value="Fructo-/Ketosamine-3-kinase"/>
</dbReference>
<evidence type="ECO:0000256" key="1">
    <source>
        <dbReference type="ARBA" id="ARBA00011961"/>
    </source>
</evidence>